<evidence type="ECO:0000256" key="1">
    <source>
        <dbReference type="ARBA" id="ARBA00022490"/>
    </source>
</evidence>
<dbReference type="Pfam" id="PF05979">
    <property type="entry name" value="DUF896"/>
    <property type="match status" value="1"/>
</dbReference>
<dbReference type="EMBL" id="JARZFX010000001">
    <property type="protein sequence ID" value="MEC5422601.1"/>
    <property type="molecule type" value="Genomic_DNA"/>
</dbReference>
<dbReference type="Gene3D" id="1.10.287.540">
    <property type="entry name" value="Helix hairpin bin"/>
    <property type="match status" value="1"/>
</dbReference>
<dbReference type="SUPFAM" id="SSF158221">
    <property type="entry name" value="YnzC-like"/>
    <property type="match status" value="1"/>
</dbReference>
<evidence type="ECO:0000256" key="2">
    <source>
        <dbReference type="HAMAP-Rule" id="MF_01103"/>
    </source>
</evidence>
<name>A0ABU6KB83_9BACI</name>
<comment type="subcellular location">
    <subcellularLocation>
        <location evidence="2">Cytoplasm</location>
    </subcellularLocation>
</comment>
<proteinExistence type="inferred from homology"/>
<keyword evidence="1 2" id="KW-0963">Cytoplasm</keyword>
<reference evidence="4 5" key="1">
    <citation type="journal article" date="2024" name="Int. J. Syst. Evol. Microbiol.">
        <title>Virgibacillus tibetensis sp. nov., isolated from salt lake on the Tibetan Plateau of China.</title>
        <authorList>
            <person name="Phurbu D."/>
            <person name="Liu Z.-X."/>
            <person name="Wang R."/>
            <person name="Zheng Y.-Y."/>
            <person name="Liu H.-C."/>
            <person name="Zhou Y.-G."/>
            <person name="Yu Y.-J."/>
            <person name="Li A.-H."/>
        </authorList>
    </citation>
    <scope>NUCLEOTIDE SEQUENCE [LARGE SCALE GENOMIC DNA]</scope>
    <source>
        <strain evidence="4 5">C22-A2</strain>
    </source>
</reference>
<evidence type="ECO:0000256" key="3">
    <source>
        <dbReference type="SAM" id="MobiDB-lite"/>
    </source>
</evidence>
<dbReference type="RefSeq" id="WP_327606158.1">
    <property type="nucleotide sequence ID" value="NZ_JARZFX010000001.1"/>
</dbReference>
<feature type="compositionally biased region" description="Basic and acidic residues" evidence="3">
    <location>
        <begin position="66"/>
        <end position="77"/>
    </location>
</feature>
<protein>
    <recommendedName>
        <fullName evidence="2">UPF0291 protein QGM71_03725</fullName>
    </recommendedName>
</protein>
<accession>A0ABU6KB83</accession>
<dbReference type="PANTHER" id="PTHR37300:SF1">
    <property type="entry name" value="UPF0291 PROTEIN YNZC"/>
    <property type="match status" value="1"/>
</dbReference>
<dbReference type="InterPro" id="IPR009242">
    <property type="entry name" value="DUF896"/>
</dbReference>
<keyword evidence="5" id="KW-1185">Reference proteome</keyword>
<dbReference type="HAMAP" id="MF_01103">
    <property type="entry name" value="UPF0291"/>
    <property type="match status" value="1"/>
</dbReference>
<dbReference type="PANTHER" id="PTHR37300">
    <property type="entry name" value="UPF0291 PROTEIN CBO2609/CLC_2481"/>
    <property type="match status" value="1"/>
</dbReference>
<comment type="caution">
    <text evidence="4">The sequence shown here is derived from an EMBL/GenBank/DDBJ whole genome shotgun (WGS) entry which is preliminary data.</text>
</comment>
<sequence length="77" mass="9131">MLSKDRLERINILAKKAKNEGLTDEEKVEQKNLREQYLNNVRSSFKNQFKSMTVMDPEGNDVTPQKVRDLQERNKKH</sequence>
<evidence type="ECO:0000313" key="5">
    <source>
        <dbReference type="Proteomes" id="UP001335737"/>
    </source>
</evidence>
<gene>
    <name evidence="4" type="ORF">QGM71_03725</name>
</gene>
<dbReference type="Proteomes" id="UP001335737">
    <property type="component" value="Unassembled WGS sequence"/>
</dbReference>
<comment type="similarity">
    <text evidence="2">Belongs to the UPF0291 family.</text>
</comment>
<organism evidence="4 5">
    <name type="scientific">Virgibacillus tibetensis</name>
    <dbReference type="NCBI Taxonomy" id="3042313"/>
    <lineage>
        <taxon>Bacteria</taxon>
        <taxon>Bacillati</taxon>
        <taxon>Bacillota</taxon>
        <taxon>Bacilli</taxon>
        <taxon>Bacillales</taxon>
        <taxon>Bacillaceae</taxon>
        <taxon>Virgibacillus</taxon>
    </lineage>
</organism>
<feature type="region of interest" description="Disordered" evidence="3">
    <location>
        <begin position="53"/>
        <end position="77"/>
    </location>
</feature>
<evidence type="ECO:0000313" key="4">
    <source>
        <dbReference type="EMBL" id="MEC5422601.1"/>
    </source>
</evidence>